<sequence>MKDDKNTKRKSRRLSKSEEEKRSQILSEVLDKWVCVRDKYSDDKKFYFVKHVLGERGKTSRIKQILISGYKEQDGIYEISDYEVGYVFDAITKSKTIEIKPKKFDLKYGLYSENEFAETYEDLLEYLVDEGCVTESELYAMLKGNKFHLNLTEIQLSYVRNFRNVN</sequence>
<reference evidence="2 3" key="1">
    <citation type="submission" date="2017-09" db="EMBL/GenBank/DDBJ databases">
        <title>Large-scale bioinformatics analysis of Bacillus genomes uncovers conserved roles of natural products in bacterial physiology.</title>
        <authorList>
            <consortium name="Agbiome Team Llc"/>
            <person name="Bleich R.M."/>
            <person name="Grubbs K.J."/>
            <person name="Santa Maria K.C."/>
            <person name="Allen S.E."/>
            <person name="Farag S."/>
            <person name="Shank E.A."/>
            <person name="Bowers A."/>
        </authorList>
    </citation>
    <scope>NUCLEOTIDE SEQUENCE [LARGE SCALE GENOMIC DNA]</scope>
    <source>
        <strain evidence="2 3">AFS092789</strain>
    </source>
</reference>
<gene>
    <name evidence="2" type="ORF">CON36_32690</name>
</gene>
<evidence type="ECO:0000313" key="3">
    <source>
        <dbReference type="Proteomes" id="UP000219922"/>
    </source>
</evidence>
<feature type="region of interest" description="Disordered" evidence="1">
    <location>
        <begin position="1"/>
        <end position="23"/>
    </location>
</feature>
<dbReference type="RefSeq" id="WP_098006829.1">
    <property type="nucleotide sequence ID" value="NZ_NUJB01000041.1"/>
</dbReference>
<dbReference type="EMBL" id="NVMX01000145">
    <property type="protein sequence ID" value="PDZ94656.1"/>
    <property type="molecule type" value="Genomic_DNA"/>
</dbReference>
<dbReference type="Proteomes" id="UP000219922">
    <property type="component" value="Unassembled WGS sequence"/>
</dbReference>
<proteinExistence type="predicted"/>
<evidence type="ECO:0000313" key="2">
    <source>
        <dbReference type="EMBL" id="PDZ94656.1"/>
    </source>
</evidence>
<dbReference type="AlphaFoldDB" id="A0A9X6XVV7"/>
<name>A0A9X6XVV7_BACCE</name>
<organism evidence="2 3">
    <name type="scientific">Bacillus cereus</name>
    <dbReference type="NCBI Taxonomy" id="1396"/>
    <lineage>
        <taxon>Bacteria</taxon>
        <taxon>Bacillati</taxon>
        <taxon>Bacillota</taxon>
        <taxon>Bacilli</taxon>
        <taxon>Bacillales</taxon>
        <taxon>Bacillaceae</taxon>
        <taxon>Bacillus</taxon>
        <taxon>Bacillus cereus group</taxon>
    </lineage>
</organism>
<accession>A0A9X6XVV7</accession>
<evidence type="ECO:0000256" key="1">
    <source>
        <dbReference type="SAM" id="MobiDB-lite"/>
    </source>
</evidence>
<protein>
    <submittedName>
        <fullName evidence="2">Uncharacterized protein</fullName>
    </submittedName>
</protein>
<comment type="caution">
    <text evidence="2">The sequence shown here is derived from an EMBL/GenBank/DDBJ whole genome shotgun (WGS) entry which is preliminary data.</text>
</comment>